<name>A0ACB7YIC5_9ERIC</name>
<sequence>MVETRSNNFVLGLVVIFLALKDSLAHTHKGQEEMLMVVKGGNAFLASGVSPSTFEKENFDGMRNAAGGNNGKLGGRKMMEKAEEGMKGLIAPTNSGANCFVGNCKLGATSTSTTTVKVEREGFMAFSADYNVPRPHPPKNN</sequence>
<evidence type="ECO:0000313" key="1">
    <source>
        <dbReference type="EMBL" id="KAH7852579.1"/>
    </source>
</evidence>
<comment type="caution">
    <text evidence="1">The sequence shown here is derived from an EMBL/GenBank/DDBJ whole genome shotgun (WGS) entry which is preliminary data.</text>
</comment>
<accession>A0ACB7YIC5</accession>
<protein>
    <submittedName>
        <fullName evidence="1">Uncharacterized protein</fullName>
    </submittedName>
</protein>
<organism evidence="1 2">
    <name type="scientific">Vaccinium darrowii</name>
    <dbReference type="NCBI Taxonomy" id="229202"/>
    <lineage>
        <taxon>Eukaryota</taxon>
        <taxon>Viridiplantae</taxon>
        <taxon>Streptophyta</taxon>
        <taxon>Embryophyta</taxon>
        <taxon>Tracheophyta</taxon>
        <taxon>Spermatophyta</taxon>
        <taxon>Magnoliopsida</taxon>
        <taxon>eudicotyledons</taxon>
        <taxon>Gunneridae</taxon>
        <taxon>Pentapetalae</taxon>
        <taxon>asterids</taxon>
        <taxon>Ericales</taxon>
        <taxon>Ericaceae</taxon>
        <taxon>Vaccinioideae</taxon>
        <taxon>Vaccinieae</taxon>
        <taxon>Vaccinium</taxon>
    </lineage>
</organism>
<gene>
    <name evidence="1" type="ORF">Vadar_026672</name>
</gene>
<reference evidence="1 2" key="1">
    <citation type="journal article" date="2021" name="Hortic Res">
        <title>High-quality reference genome and annotation aids understanding of berry development for evergreen blueberry (Vaccinium darrowii).</title>
        <authorList>
            <person name="Yu J."/>
            <person name="Hulse-Kemp A.M."/>
            <person name="Babiker E."/>
            <person name="Staton M."/>
        </authorList>
    </citation>
    <scope>NUCLEOTIDE SEQUENCE [LARGE SCALE GENOMIC DNA]</scope>
    <source>
        <strain evidence="2">cv. NJ 8807/NJ 8810</strain>
        <tissue evidence="1">Young leaf</tissue>
    </source>
</reference>
<keyword evidence="2" id="KW-1185">Reference proteome</keyword>
<dbReference type="EMBL" id="CM037158">
    <property type="protein sequence ID" value="KAH7852579.1"/>
    <property type="molecule type" value="Genomic_DNA"/>
</dbReference>
<dbReference type="Proteomes" id="UP000828048">
    <property type="component" value="Chromosome 8"/>
</dbReference>
<evidence type="ECO:0000313" key="2">
    <source>
        <dbReference type="Proteomes" id="UP000828048"/>
    </source>
</evidence>
<proteinExistence type="predicted"/>